<dbReference type="InterPro" id="IPR047661">
    <property type="entry name" value="IstB"/>
</dbReference>
<dbReference type="InterPro" id="IPR003593">
    <property type="entry name" value="AAA+_ATPase"/>
</dbReference>
<keyword evidence="2" id="KW-0547">Nucleotide-binding</keyword>
<dbReference type="RefSeq" id="WP_104323508.1">
    <property type="nucleotide sequence ID" value="NZ_PSSX01000039.1"/>
</dbReference>
<dbReference type="PIRSF" id="PIRSF003073">
    <property type="entry name" value="DNAC_TnpB_IstB"/>
    <property type="match status" value="1"/>
</dbReference>
<evidence type="ECO:0000313" key="6">
    <source>
        <dbReference type="Proteomes" id="UP000239917"/>
    </source>
</evidence>
<dbReference type="AlphaFoldDB" id="A0A2S5Z4Q6"/>
<dbReference type="GO" id="GO:0005524">
    <property type="term" value="F:ATP binding"/>
    <property type="evidence" value="ECO:0007669"/>
    <property type="project" value="UniProtKB-KW"/>
</dbReference>
<protein>
    <submittedName>
        <fullName evidence="5">ATP-binding protein</fullName>
    </submittedName>
</protein>
<dbReference type="PANTHER" id="PTHR30050:SF4">
    <property type="entry name" value="ATP-BINDING PROTEIN RV3427C IN INSERTION SEQUENCE-RELATED"/>
    <property type="match status" value="1"/>
</dbReference>
<evidence type="ECO:0000256" key="2">
    <source>
        <dbReference type="ARBA" id="ARBA00022741"/>
    </source>
</evidence>
<evidence type="ECO:0000313" key="5">
    <source>
        <dbReference type="EMBL" id="PPI82375.1"/>
    </source>
</evidence>
<comment type="similarity">
    <text evidence="1">Belongs to the IS21/IS1162 putative ATP-binding protein family.</text>
</comment>
<keyword evidence="6" id="KW-1185">Reference proteome</keyword>
<dbReference type="InterPro" id="IPR002611">
    <property type="entry name" value="IstB_ATP-bd"/>
</dbReference>
<dbReference type="Gene3D" id="3.40.50.300">
    <property type="entry name" value="P-loop containing nucleotide triphosphate hydrolases"/>
    <property type="match status" value="1"/>
</dbReference>
<dbReference type="CDD" id="cd00009">
    <property type="entry name" value="AAA"/>
    <property type="match status" value="1"/>
</dbReference>
<evidence type="ECO:0000256" key="1">
    <source>
        <dbReference type="ARBA" id="ARBA00008059"/>
    </source>
</evidence>
<accession>A0A2S5Z4Q6</accession>
<comment type="caution">
    <text evidence="5">The sequence shown here is derived from an EMBL/GenBank/DDBJ whole genome shotgun (WGS) entry which is preliminary data.</text>
</comment>
<sequence length="246" mass="28525">MSQLEQTVARYRSLRLSAAADELTNLLAEAEANEMSYLSFADRLAEHEMTQRQDKRIRRNRKMAAFPAEKRLEGFDYRHQTTINKRQVNALLDFQFLDERNNLVFIGPPGVGKTHLAIGIGHKAVEAGYRVLFRNALDLVEELELAEMKGELKKRVSQLAKYDLLIIDELGYLPMTRQARYNLFQLINSLYEYRSIILTTNKDFTSWGEFFHDDNVAVPIIDRVIHHSHIFMLGGESYRLKQKTTS</sequence>
<evidence type="ECO:0000259" key="4">
    <source>
        <dbReference type="SMART" id="SM00382"/>
    </source>
</evidence>
<dbReference type="SUPFAM" id="SSF52540">
    <property type="entry name" value="P-loop containing nucleoside triphosphate hydrolases"/>
    <property type="match status" value="1"/>
</dbReference>
<dbReference type="InterPro" id="IPR028350">
    <property type="entry name" value="DNAC/IstB-like"/>
</dbReference>
<dbReference type="Pfam" id="PF01695">
    <property type="entry name" value="IstB_IS21"/>
    <property type="match status" value="1"/>
</dbReference>
<dbReference type="EMBL" id="PSSX01000039">
    <property type="protein sequence ID" value="PPI82375.1"/>
    <property type="molecule type" value="Genomic_DNA"/>
</dbReference>
<reference evidence="5 6" key="1">
    <citation type="submission" date="2018-01" db="EMBL/GenBank/DDBJ databases">
        <title>Complete genome sequences of the type strains of Marinobacter flavimaris and Marinobacter maroccanus.</title>
        <authorList>
            <person name="Palau M."/>
            <person name="Boujida N."/>
            <person name="Manresa A."/>
            <person name="Minana-Galbis D."/>
        </authorList>
    </citation>
    <scope>NUCLEOTIDE SEQUENCE [LARGE SCALE GENOMIC DNA]</scope>
    <source>
        <strain evidence="5 6">N4</strain>
    </source>
</reference>
<dbReference type="Proteomes" id="UP000239917">
    <property type="component" value="Unassembled WGS sequence"/>
</dbReference>
<dbReference type="OrthoDB" id="9773429at2"/>
<dbReference type="PANTHER" id="PTHR30050">
    <property type="entry name" value="CHROMOSOMAL REPLICATION INITIATOR PROTEIN DNAA"/>
    <property type="match status" value="1"/>
</dbReference>
<proteinExistence type="inferred from homology"/>
<name>A0A2S5Z4Q6_9GAMM</name>
<keyword evidence="3 5" id="KW-0067">ATP-binding</keyword>
<evidence type="ECO:0000256" key="3">
    <source>
        <dbReference type="ARBA" id="ARBA00022840"/>
    </source>
</evidence>
<dbReference type="GO" id="GO:0006260">
    <property type="term" value="P:DNA replication"/>
    <property type="evidence" value="ECO:0007669"/>
    <property type="project" value="TreeGrafter"/>
</dbReference>
<dbReference type="InterPro" id="IPR027417">
    <property type="entry name" value="P-loop_NTPase"/>
</dbReference>
<gene>
    <name evidence="5" type="ORF">KEHDKFFH_19910</name>
</gene>
<organism evidence="5 6">
    <name type="scientific">Marinobacter maroccanus</name>
    <dbReference type="NCBI Taxonomy" id="2055143"/>
    <lineage>
        <taxon>Bacteria</taxon>
        <taxon>Pseudomonadati</taxon>
        <taxon>Pseudomonadota</taxon>
        <taxon>Gammaproteobacteria</taxon>
        <taxon>Pseudomonadales</taxon>
        <taxon>Marinobacteraceae</taxon>
        <taxon>Marinobacter</taxon>
    </lineage>
</organism>
<dbReference type="NCBIfam" id="NF038214">
    <property type="entry name" value="IS21_help_AAA"/>
    <property type="match status" value="1"/>
</dbReference>
<dbReference type="SMART" id="SM00382">
    <property type="entry name" value="AAA"/>
    <property type="match status" value="1"/>
</dbReference>
<feature type="domain" description="AAA+ ATPase" evidence="4">
    <location>
        <begin position="99"/>
        <end position="231"/>
    </location>
</feature>